<organism evidence="4 5">
    <name type="scientific">Chenopodium quinoa</name>
    <name type="common">Quinoa</name>
    <dbReference type="NCBI Taxonomy" id="63459"/>
    <lineage>
        <taxon>Eukaryota</taxon>
        <taxon>Viridiplantae</taxon>
        <taxon>Streptophyta</taxon>
        <taxon>Embryophyta</taxon>
        <taxon>Tracheophyta</taxon>
        <taxon>Spermatophyta</taxon>
        <taxon>Magnoliopsida</taxon>
        <taxon>eudicotyledons</taxon>
        <taxon>Gunneridae</taxon>
        <taxon>Pentapetalae</taxon>
        <taxon>Caryophyllales</taxon>
        <taxon>Chenopodiaceae</taxon>
        <taxon>Chenopodioideae</taxon>
        <taxon>Atripliceae</taxon>
        <taxon>Chenopodium</taxon>
    </lineage>
</organism>
<dbReference type="Proteomes" id="UP000596660">
    <property type="component" value="Unplaced"/>
</dbReference>
<reference evidence="4" key="2">
    <citation type="submission" date="2021-03" db="UniProtKB">
        <authorList>
            <consortium name="EnsemblPlants"/>
        </authorList>
    </citation>
    <scope>IDENTIFICATION</scope>
</reference>
<dbReference type="GO" id="GO:0080043">
    <property type="term" value="F:quercetin 3-O-glucosyltransferase activity"/>
    <property type="evidence" value="ECO:0007669"/>
    <property type="project" value="TreeGrafter"/>
</dbReference>
<dbReference type="RefSeq" id="XP_021745683.1">
    <property type="nucleotide sequence ID" value="XM_021889991.1"/>
</dbReference>
<dbReference type="PANTHER" id="PTHR11926">
    <property type="entry name" value="GLUCOSYL/GLUCURONOSYL TRANSFERASES"/>
    <property type="match status" value="1"/>
</dbReference>
<dbReference type="InterPro" id="IPR035595">
    <property type="entry name" value="UDP_glycos_trans_CS"/>
</dbReference>
<dbReference type="OrthoDB" id="5835829at2759"/>
<dbReference type="GeneID" id="110711582"/>
<comment type="similarity">
    <text evidence="1 3">Belongs to the UDP-glycosyltransferase family.</text>
</comment>
<dbReference type="GO" id="GO:0080044">
    <property type="term" value="F:quercetin 7-O-glucosyltransferase activity"/>
    <property type="evidence" value="ECO:0007669"/>
    <property type="project" value="TreeGrafter"/>
</dbReference>
<reference evidence="4" key="1">
    <citation type="journal article" date="2017" name="Nature">
        <title>The genome of Chenopodium quinoa.</title>
        <authorList>
            <person name="Jarvis D.E."/>
            <person name="Ho Y.S."/>
            <person name="Lightfoot D.J."/>
            <person name="Schmoeckel S.M."/>
            <person name="Li B."/>
            <person name="Borm T.J.A."/>
            <person name="Ohyanagi H."/>
            <person name="Mineta K."/>
            <person name="Michell C.T."/>
            <person name="Saber N."/>
            <person name="Kharbatia N.M."/>
            <person name="Rupper R.R."/>
            <person name="Sharp A.R."/>
            <person name="Dally N."/>
            <person name="Boughton B.A."/>
            <person name="Woo Y.H."/>
            <person name="Gao G."/>
            <person name="Schijlen E.G.W.M."/>
            <person name="Guo X."/>
            <person name="Momin A.A."/>
            <person name="Negrao S."/>
            <person name="Al-Babili S."/>
            <person name="Gehring C."/>
            <person name="Roessner U."/>
            <person name="Jung C."/>
            <person name="Murphy K."/>
            <person name="Arold S.T."/>
            <person name="Gojobori T."/>
            <person name="van der Linden C.G."/>
            <person name="van Loo E.N."/>
            <person name="Jellen E.N."/>
            <person name="Maughan P.J."/>
            <person name="Tester M."/>
        </authorList>
    </citation>
    <scope>NUCLEOTIDE SEQUENCE [LARGE SCALE GENOMIC DNA]</scope>
    <source>
        <strain evidence="4">cv. PI 614886</strain>
    </source>
</reference>
<protein>
    <recommendedName>
        <fullName evidence="6">UDP-glycosyltransferases domain-containing protein</fullName>
    </recommendedName>
</protein>
<dbReference type="Gene3D" id="3.40.50.2000">
    <property type="entry name" value="Glycogen Phosphorylase B"/>
    <property type="match status" value="2"/>
</dbReference>
<dbReference type="CDD" id="cd03784">
    <property type="entry name" value="GT1_Gtf-like"/>
    <property type="match status" value="1"/>
</dbReference>
<dbReference type="AlphaFoldDB" id="A0A803LTH5"/>
<evidence type="ECO:0000256" key="2">
    <source>
        <dbReference type="ARBA" id="ARBA00022679"/>
    </source>
</evidence>
<proteinExistence type="inferred from homology"/>
<dbReference type="FunFam" id="3.40.50.2000:FF:000019">
    <property type="entry name" value="Glycosyltransferase"/>
    <property type="match status" value="1"/>
</dbReference>
<dbReference type="Gramene" id="AUR62018519-RA">
    <property type="protein sequence ID" value="AUR62018519-RA:cds"/>
    <property type="gene ID" value="AUR62018519"/>
</dbReference>
<name>A0A803LTH5_CHEQI</name>
<evidence type="ECO:0000313" key="5">
    <source>
        <dbReference type="Proteomes" id="UP000596660"/>
    </source>
</evidence>
<keyword evidence="5" id="KW-1185">Reference proteome</keyword>
<keyword evidence="2 3" id="KW-0808">Transferase</keyword>
<dbReference type="SUPFAM" id="SSF53756">
    <property type="entry name" value="UDP-Glycosyltransferase/glycogen phosphorylase"/>
    <property type="match status" value="1"/>
</dbReference>
<dbReference type="Pfam" id="PF00201">
    <property type="entry name" value="UDPGT"/>
    <property type="match status" value="1"/>
</dbReference>
<sequence>MITIGPLIPSAFSDMIDPSDTSYGCDLFERSREYLTWLENKVEKSVIYASFGSMAVIKRKQFGEILHGLELTGRPYLWVVRPMTHNKIVGDEDEVVIDDVVKNGLGPFGGNPNEKGLIVAWCSQVEVLSHPTIGCFVTHCGWNSILEGLVTGVPMVGLPQISDQPTNAKLVEEVWRVGIRAKKNNEEGTIVDREEVQRCVETVMGDEENGQEIRRNTMKWMELALEAIMEGGSSNQNLQCFLEGLHNRQRQEEVIHRIKGPFKDKELLLEEKVIGNGELFHMQEKNIDSLGEENHRKAKDNQLLCKENIA</sequence>
<dbReference type="EnsemblPlants" id="AUR62018519-RA">
    <property type="protein sequence ID" value="AUR62018519-RA:cds"/>
    <property type="gene ID" value="AUR62018519"/>
</dbReference>
<gene>
    <name evidence="4" type="primary">LOC110711582</name>
</gene>
<dbReference type="KEGG" id="cqi:110711582"/>
<evidence type="ECO:0000256" key="3">
    <source>
        <dbReference type="RuleBase" id="RU003718"/>
    </source>
</evidence>
<dbReference type="InterPro" id="IPR002213">
    <property type="entry name" value="UDP_glucos_trans"/>
</dbReference>
<dbReference type="OMA" id="LIVEWCP"/>
<evidence type="ECO:0008006" key="6">
    <source>
        <dbReference type="Google" id="ProtNLM"/>
    </source>
</evidence>
<evidence type="ECO:0000256" key="1">
    <source>
        <dbReference type="ARBA" id="ARBA00009995"/>
    </source>
</evidence>
<accession>A0A803LTH5</accession>
<keyword evidence="3" id="KW-0328">Glycosyltransferase</keyword>
<evidence type="ECO:0000313" key="4">
    <source>
        <dbReference type="EnsemblPlants" id="AUR62018519-RA:cds"/>
    </source>
</evidence>
<dbReference type="PROSITE" id="PS00375">
    <property type="entry name" value="UDPGT"/>
    <property type="match status" value="1"/>
</dbReference>
<dbReference type="PANTHER" id="PTHR11926:SF1534">
    <property type="entry name" value="GLYCOSYLTRANSFERASE"/>
    <property type="match status" value="1"/>
</dbReference>